<proteinExistence type="predicted"/>
<dbReference type="OrthoDB" id="10435179at2759"/>
<evidence type="ECO:0000313" key="2">
    <source>
        <dbReference type="Proteomes" id="UP000054047"/>
    </source>
</evidence>
<organism evidence="1 2">
    <name type="scientific">Ancylostoma duodenale</name>
    <dbReference type="NCBI Taxonomy" id="51022"/>
    <lineage>
        <taxon>Eukaryota</taxon>
        <taxon>Metazoa</taxon>
        <taxon>Ecdysozoa</taxon>
        <taxon>Nematoda</taxon>
        <taxon>Chromadorea</taxon>
        <taxon>Rhabditida</taxon>
        <taxon>Rhabditina</taxon>
        <taxon>Rhabditomorpha</taxon>
        <taxon>Strongyloidea</taxon>
        <taxon>Ancylostomatidae</taxon>
        <taxon>Ancylostomatinae</taxon>
        <taxon>Ancylostoma</taxon>
    </lineage>
</organism>
<dbReference type="Proteomes" id="UP000054047">
    <property type="component" value="Unassembled WGS sequence"/>
</dbReference>
<gene>
    <name evidence="1" type="ORF">ANCDUO_02442</name>
</gene>
<keyword evidence="2" id="KW-1185">Reference proteome</keyword>
<evidence type="ECO:0000313" key="1">
    <source>
        <dbReference type="EMBL" id="KIH67232.1"/>
    </source>
</evidence>
<dbReference type="AlphaFoldDB" id="A0A0C2DWB9"/>
<feature type="non-terminal residue" evidence="1">
    <location>
        <position position="1"/>
    </location>
</feature>
<name>A0A0C2DWB9_9BILA</name>
<protein>
    <submittedName>
        <fullName evidence="1">Uncharacterized protein</fullName>
    </submittedName>
</protein>
<dbReference type="EMBL" id="KN726782">
    <property type="protein sequence ID" value="KIH67232.1"/>
    <property type="molecule type" value="Genomic_DNA"/>
</dbReference>
<sequence>ISFSLDMNALEFVEFTAEEEERRSVPRVFRDRTRPYETLTDAEFREDYRFSRPVFFRICEM</sequence>
<accession>A0A0C2DWB9</accession>
<reference evidence="1 2" key="1">
    <citation type="submission" date="2013-12" db="EMBL/GenBank/DDBJ databases">
        <title>Draft genome of the parsitic nematode Ancylostoma duodenale.</title>
        <authorList>
            <person name="Mitreva M."/>
        </authorList>
    </citation>
    <scope>NUCLEOTIDE SEQUENCE [LARGE SCALE GENOMIC DNA]</scope>
    <source>
        <strain evidence="1 2">Zhejiang</strain>
    </source>
</reference>